<feature type="non-terminal residue" evidence="2">
    <location>
        <position position="54"/>
    </location>
</feature>
<name>A0A822CBK7_9BILA</name>
<dbReference type="Gene3D" id="2.60.40.1400">
    <property type="entry name" value="G protein-activated inward rectifier potassium channel 1"/>
    <property type="match status" value="1"/>
</dbReference>
<organism evidence="2 3">
    <name type="scientific">Rotaria socialis</name>
    <dbReference type="NCBI Taxonomy" id="392032"/>
    <lineage>
        <taxon>Eukaryota</taxon>
        <taxon>Metazoa</taxon>
        <taxon>Spiralia</taxon>
        <taxon>Gnathifera</taxon>
        <taxon>Rotifera</taxon>
        <taxon>Eurotatoria</taxon>
        <taxon>Bdelloidea</taxon>
        <taxon>Philodinida</taxon>
        <taxon>Philodinidae</taxon>
        <taxon>Rotaria</taxon>
    </lineage>
</organism>
<dbReference type="EMBL" id="CAJOBR010046366">
    <property type="protein sequence ID" value="CAF5039568.1"/>
    <property type="molecule type" value="Genomic_DNA"/>
</dbReference>
<reference evidence="2" key="1">
    <citation type="submission" date="2021-02" db="EMBL/GenBank/DDBJ databases">
        <authorList>
            <person name="Nowell W R."/>
        </authorList>
    </citation>
    <scope>NUCLEOTIDE SEQUENCE</scope>
</reference>
<dbReference type="InterPro" id="IPR013518">
    <property type="entry name" value="K_chnl_inward-rec_Kir_cyto"/>
</dbReference>
<accession>A0A822CBK7</accession>
<protein>
    <recommendedName>
        <fullName evidence="1">Inward rectifier potassium channel C-terminal domain-containing protein</fullName>
    </recommendedName>
</protein>
<sequence length="54" mass="6091">KSQFVVFSEKALILSRGNLLTLTFRIGNLSASQLISATVRLLMIRERRTLEGEI</sequence>
<feature type="domain" description="Inward rectifier potassium channel C-terminal" evidence="1">
    <location>
        <begin position="5"/>
        <end position="54"/>
    </location>
</feature>
<dbReference type="Pfam" id="PF17655">
    <property type="entry name" value="IRK_C"/>
    <property type="match status" value="1"/>
</dbReference>
<dbReference type="InterPro" id="IPR014756">
    <property type="entry name" value="Ig_E-set"/>
</dbReference>
<proteinExistence type="predicted"/>
<evidence type="ECO:0000313" key="3">
    <source>
        <dbReference type="Proteomes" id="UP000663848"/>
    </source>
</evidence>
<dbReference type="Proteomes" id="UP000663848">
    <property type="component" value="Unassembled WGS sequence"/>
</dbReference>
<evidence type="ECO:0000313" key="2">
    <source>
        <dbReference type="EMBL" id="CAF5039568.1"/>
    </source>
</evidence>
<feature type="non-terminal residue" evidence="2">
    <location>
        <position position="1"/>
    </location>
</feature>
<gene>
    <name evidence="2" type="ORF">QYT958_LOCUS41286</name>
</gene>
<dbReference type="AlphaFoldDB" id="A0A822CBK7"/>
<comment type="caution">
    <text evidence="2">The sequence shown here is derived from an EMBL/GenBank/DDBJ whole genome shotgun (WGS) entry which is preliminary data.</text>
</comment>
<evidence type="ECO:0000259" key="1">
    <source>
        <dbReference type="Pfam" id="PF17655"/>
    </source>
</evidence>
<dbReference type="SUPFAM" id="SSF81296">
    <property type="entry name" value="E set domains"/>
    <property type="match status" value="1"/>
</dbReference>
<dbReference type="InterPro" id="IPR041647">
    <property type="entry name" value="IRK_C"/>
</dbReference>